<feature type="disulfide bond" evidence="12">
    <location>
        <begin position="138"/>
        <end position="143"/>
    </location>
</feature>
<evidence type="ECO:0000256" key="12">
    <source>
        <dbReference type="PIRSR" id="PIRSR601461-2"/>
    </source>
</evidence>
<dbReference type="GO" id="GO:0000324">
    <property type="term" value="C:fungal-type vacuole"/>
    <property type="evidence" value="ECO:0007669"/>
    <property type="project" value="TreeGrafter"/>
</dbReference>
<evidence type="ECO:0000256" key="8">
    <source>
        <dbReference type="ARBA" id="ARBA00023157"/>
    </source>
</evidence>
<dbReference type="OrthoDB" id="771136at2759"/>
<dbReference type="FunFam" id="2.40.70.10:FF:000002">
    <property type="entry name" value="Vacuolar aspartic proteinase"/>
    <property type="match status" value="1"/>
</dbReference>
<dbReference type="PANTHER" id="PTHR47966">
    <property type="entry name" value="BETA-SITE APP-CLEAVING ENZYME, ISOFORM A-RELATED"/>
    <property type="match status" value="1"/>
</dbReference>
<keyword evidence="3" id="KW-0926">Vacuole</keyword>
<feature type="signal peptide" evidence="14">
    <location>
        <begin position="1"/>
        <end position="19"/>
    </location>
</feature>
<feature type="active site" evidence="11">
    <location>
        <position position="310"/>
    </location>
</feature>
<evidence type="ECO:0000256" key="9">
    <source>
        <dbReference type="ARBA" id="ARBA00023180"/>
    </source>
</evidence>
<comment type="subcellular location">
    <subcellularLocation>
        <location evidence="1">Vacuole</location>
    </subcellularLocation>
</comment>
<feature type="disulfide bond" evidence="12">
    <location>
        <begin position="344"/>
        <end position="377"/>
    </location>
</feature>
<protein>
    <recommendedName>
        <fullName evidence="10">Aspartate protease</fullName>
    </recommendedName>
</protein>
<dbReference type="InterPro" id="IPR033121">
    <property type="entry name" value="PEPTIDASE_A1"/>
</dbReference>
<evidence type="ECO:0000256" key="10">
    <source>
        <dbReference type="ARBA" id="ARBA00042718"/>
    </source>
</evidence>
<evidence type="ECO:0000256" key="13">
    <source>
        <dbReference type="RuleBase" id="RU000454"/>
    </source>
</evidence>
<dbReference type="PROSITE" id="PS00141">
    <property type="entry name" value="ASP_PROTEASE"/>
    <property type="match status" value="2"/>
</dbReference>
<proteinExistence type="inferred from homology"/>
<dbReference type="AlphaFoldDB" id="A0A1E5R880"/>
<keyword evidence="4 13" id="KW-0645">Protease</keyword>
<evidence type="ECO:0000256" key="7">
    <source>
        <dbReference type="ARBA" id="ARBA00022801"/>
    </source>
</evidence>
<keyword evidence="7 13" id="KW-0378">Hydrolase</keyword>
<evidence type="ECO:0000256" key="3">
    <source>
        <dbReference type="ARBA" id="ARBA00022554"/>
    </source>
</evidence>
<evidence type="ECO:0000256" key="14">
    <source>
        <dbReference type="SAM" id="SignalP"/>
    </source>
</evidence>
<sequence length="421" mass="46368">MQFQIFLTLAALFIAECQAKVHSTNLKKTKLEDQLKDLTFDQYVASLGAKYTHMYQRAFPDEEIQFESTNLKDRIMNSFSNHFTNQDSSFRELSTSLPLSNYANAQYYTEISLGTPAQNFKVILDTGSSNLWVPSAECSSLSCFLHAKYSHEDSSSYKKNGTEFAIQYGSGAVEGYISQDTLVLGDLLIPEQDFGEVTSEPGLTFAFGKFDGILGLAYDSISQGKVVPPIYNAIAQDLLDEPKFAFYLGNADVDPEDGGVATFGGIEKSRFTGDITWLPVRRKAYWEVKFDGIGLGKEYAELEKHGAAIDTGTSLITLPSQLAELLNSEIGATKSWTGQYTVECETRDSLPDLTLTFAGKNFTLSPYEYTLELSGQCISVFTPMDFPAPIGPLAIVGDAFLRKYYSIYDLGNDAVGLALAV</sequence>
<feature type="active site" evidence="11">
    <location>
        <position position="125"/>
    </location>
</feature>
<evidence type="ECO:0000256" key="4">
    <source>
        <dbReference type="ARBA" id="ARBA00022670"/>
    </source>
</evidence>
<dbReference type="GO" id="GO:0051603">
    <property type="term" value="P:proteolysis involved in protein catabolic process"/>
    <property type="evidence" value="ECO:0007669"/>
    <property type="project" value="TreeGrafter"/>
</dbReference>
<reference evidence="17" key="1">
    <citation type="journal article" date="2016" name="Genome Announc.">
        <title>Genome sequences of three species of Hanseniaspora isolated from spontaneous wine fermentations.</title>
        <authorList>
            <person name="Sternes P.R."/>
            <person name="Lee D."/>
            <person name="Kutyna D.R."/>
            <person name="Borneman A.R."/>
        </authorList>
    </citation>
    <scope>NUCLEOTIDE SEQUENCE [LARGE SCALE GENOMIC DNA]</scope>
    <source>
        <strain evidence="17">AWRI3579</strain>
    </source>
</reference>
<accession>A0A1E5R880</accession>
<dbReference type="InterPro" id="IPR001969">
    <property type="entry name" value="Aspartic_peptidase_AS"/>
</dbReference>
<dbReference type="PROSITE" id="PS51767">
    <property type="entry name" value="PEPTIDASE_A1"/>
    <property type="match status" value="1"/>
</dbReference>
<feature type="chain" id="PRO_5009184643" description="Aspartate protease" evidence="14">
    <location>
        <begin position="20"/>
        <end position="421"/>
    </location>
</feature>
<evidence type="ECO:0000256" key="6">
    <source>
        <dbReference type="ARBA" id="ARBA00022750"/>
    </source>
</evidence>
<dbReference type="InParanoid" id="A0A1E5R880"/>
<dbReference type="STRING" id="56408.A0A1E5R880"/>
<comment type="caution">
    <text evidence="16">The sequence shown here is derived from an EMBL/GenBank/DDBJ whole genome shotgun (WGS) entry which is preliminary data.</text>
</comment>
<keyword evidence="17" id="KW-1185">Reference proteome</keyword>
<dbReference type="SUPFAM" id="SSF50630">
    <property type="entry name" value="Acid proteases"/>
    <property type="match status" value="1"/>
</dbReference>
<feature type="domain" description="Peptidase A1" evidence="15">
    <location>
        <begin position="107"/>
        <end position="418"/>
    </location>
</feature>
<evidence type="ECO:0000313" key="17">
    <source>
        <dbReference type="Proteomes" id="UP000095728"/>
    </source>
</evidence>
<evidence type="ECO:0000256" key="5">
    <source>
        <dbReference type="ARBA" id="ARBA00022729"/>
    </source>
</evidence>
<dbReference type="FunCoup" id="A0A1E5R880">
    <property type="interactions" value="424"/>
</dbReference>
<keyword evidence="5 14" id="KW-0732">Signal</keyword>
<dbReference type="PANTHER" id="PTHR47966:SF51">
    <property type="entry name" value="BETA-SITE APP-CLEAVING ENZYME, ISOFORM A-RELATED"/>
    <property type="match status" value="1"/>
</dbReference>
<comment type="similarity">
    <text evidence="2 13">Belongs to the peptidase A1 family.</text>
</comment>
<dbReference type="FunFam" id="2.40.70.10:FF:000036">
    <property type="entry name" value="Vacuolar aspartic protease"/>
    <property type="match status" value="1"/>
</dbReference>
<dbReference type="Gene3D" id="2.40.70.10">
    <property type="entry name" value="Acid Proteases"/>
    <property type="match status" value="2"/>
</dbReference>
<dbReference type="EMBL" id="LPNM01000009">
    <property type="protein sequence ID" value="OEJ83110.1"/>
    <property type="molecule type" value="Genomic_DNA"/>
</dbReference>
<organism evidence="16 17">
    <name type="scientific">Hanseniaspora osmophila</name>
    <dbReference type="NCBI Taxonomy" id="56408"/>
    <lineage>
        <taxon>Eukaryota</taxon>
        <taxon>Fungi</taxon>
        <taxon>Dikarya</taxon>
        <taxon>Ascomycota</taxon>
        <taxon>Saccharomycotina</taxon>
        <taxon>Saccharomycetes</taxon>
        <taxon>Saccharomycodales</taxon>
        <taxon>Saccharomycodaceae</taxon>
        <taxon>Hanseniaspora</taxon>
    </lineage>
</organism>
<dbReference type="PRINTS" id="PR00792">
    <property type="entry name" value="PEPSIN"/>
</dbReference>
<evidence type="ECO:0000256" key="1">
    <source>
        <dbReference type="ARBA" id="ARBA00004116"/>
    </source>
</evidence>
<dbReference type="GO" id="GO:0004190">
    <property type="term" value="F:aspartic-type endopeptidase activity"/>
    <property type="evidence" value="ECO:0007669"/>
    <property type="project" value="UniProtKB-KW"/>
</dbReference>
<keyword evidence="8 12" id="KW-1015">Disulfide bond</keyword>
<evidence type="ECO:0000259" key="15">
    <source>
        <dbReference type="PROSITE" id="PS51767"/>
    </source>
</evidence>
<name>A0A1E5R880_9ASCO</name>
<dbReference type="Proteomes" id="UP000095728">
    <property type="component" value="Unassembled WGS sequence"/>
</dbReference>
<gene>
    <name evidence="16" type="ORF">AWRI3579_g3422</name>
</gene>
<evidence type="ECO:0000256" key="2">
    <source>
        <dbReference type="ARBA" id="ARBA00007447"/>
    </source>
</evidence>
<evidence type="ECO:0000256" key="11">
    <source>
        <dbReference type="PIRSR" id="PIRSR601461-1"/>
    </source>
</evidence>
<evidence type="ECO:0000313" key="16">
    <source>
        <dbReference type="EMBL" id="OEJ83110.1"/>
    </source>
</evidence>
<dbReference type="Pfam" id="PF00026">
    <property type="entry name" value="Asp"/>
    <property type="match status" value="1"/>
</dbReference>
<dbReference type="InterPro" id="IPR021109">
    <property type="entry name" value="Peptidase_aspartic_dom_sf"/>
</dbReference>
<keyword evidence="9" id="KW-0325">Glycoprotein</keyword>
<dbReference type="InterPro" id="IPR001461">
    <property type="entry name" value="Aspartic_peptidase_A1"/>
</dbReference>
<keyword evidence="6 13" id="KW-0064">Aspartyl protease</keyword>